<keyword evidence="2" id="KW-0813">Transport</keyword>
<keyword evidence="3" id="KW-0963">Cytoplasm</keyword>
<reference evidence="6" key="1">
    <citation type="submission" date="2021-01" db="EMBL/GenBank/DDBJ databases">
        <authorList>
            <person name="Corre E."/>
            <person name="Pelletier E."/>
            <person name="Niang G."/>
            <person name="Scheremetjew M."/>
            <person name="Finn R."/>
            <person name="Kale V."/>
            <person name="Holt S."/>
            <person name="Cochrane G."/>
            <person name="Meng A."/>
            <person name="Brown T."/>
            <person name="Cohen L."/>
        </authorList>
    </citation>
    <scope>NUCLEOTIDE SEQUENCE</scope>
</reference>
<organism evidence="6">
    <name type="scientific">Noctiluca scintillans</name>
    <name type="common">Sea sparkle</name>
    <name type="synonym">Red tide dinoflagellate</name>
    <dbReference type="NCBI Taxonomy" id="2966"/>
    <lineage>
        <taxon>Eukaryota</taxon>
        <taxon>Sar</taxon>
        <taxon>Alveolata</taxon>
        <taxon>Dinophyceae</taxon>
        <taxon>Noctilucales</taxon>
        <taxon>Noctilucaceae</taxon>
        <taxon>Noctiluca</taxon>
    </lineage>
</organism>
<dbReference type="Gene3D" id="1.25.10.10">
    <property type="entry name" value="Leucine-rich Repeat Variant"/>
    <property type="match status" value="1"/>
</dbReference>
<keyword evidence="5" id="KW-0653">Protein transport</keyword>
<dbReference type="GO" id="GO:0005737">
    <property type="term" value="C:cytoplasm"/>
    <property type="evidence" value="ECO:0007669"/>
    <property type="project" value="UniProtKB-SubCell"/>
</dbReference>
<sequence>MKEDFAPFLPHLLPGILEKFTLAPKEFTADAAGDLDEGAEVSLTMLQQPDGQMKVLVMSSSEVEDLIHALECVHAFVEKLGKAYVPYVQQTAEALLPVFDFSIREEVRNLAFDVWGQLVETARAEGQAQALTQKFMQITLPKFGATTVDVDAFKTCADGVSACLKKAGPNVLTAEELMNVSQVALKAIKESFDRRDKESIEKSKKVVEAGDDDDVNDEEEDEGLLRIALCEVLGALMQHHADSFVAAALPLVLELVAKLFSSAVAPTNPQLPKNVLTAIALEDRKLALFIVCDFLEHLKTRITGHWGSFMPQMVEDIMHQNPELRQPACYGMSLAAKDPAFAPLSVDVSQKLAQIITQARGLEKKKTHKPAQGVADNALTALVEILLNHSATLGAAQPQLWSVWMGGLPCQEDGEEGEKNHATLLRLIQQEKPEVVGEGGANLPKLVQILVDVYKTEMVSEETSAGIGKLVVMLGQARLEQYAGGYSAKQQKKLARIMKEAAA</sequence>
<evidence type="ECO:0000256" key="2">
    <source>
        <dbReference type="ARBA" id="ARBA00022448"/>
    </source>
</evidence>
<evidence type="ECO:0000256" key="1">
    <source>
        <dbReference type="ARBA" id="ARBA00004496"/>
    </source>
</evidence>
<name>A0A7S1AR57_NOCSC</name>
<evidence type="ECO:0000256" key="3">
    <source>
        <dbReference type="ARBA" id="ARBA00022490"/>
    </source>
</evidence>
<dbReference type="InterPro" id="IPR016024">
    <property type="entry name" value="ARM-type_fold"/>
</dbReference>
<dbReference type="InterPro" id="IPR041389">
    <property type="entry name" value="Importin_rep_6"/>
</dbReference>
<keyword evidence="4" id="KW-0677">Repeat</keyword>
<comment type="subcellular location">
    <subcellularLocation>
        <location evidence="1">Cytoplasm</location>
    </subcellularLocation>
</comment>
<dbReference type="SUPFAM" id="SSF48371">
    <property type="entry name" value="ARM repeat"/>
    <property type="match status" value="1"/>
</dbReference>
<evidence type="ECO:0000313" key="6">
    <source>
        <dbReference type="EMBL" id="CAD8861742.1"/>
    </source>
</evidence>
<dbReference type="GO" id="GO:0006606">
    <property type="term" value="P:protein import into nucleus"/>
    <property type="evidence" value="ECO:0007669"/>
    <property type="project" value="InterPro"/>
</dbReference>
<dbReference type="EMBL" id="HBFQ01050656">
    <property type="protein sequence ID" value="CAD8861742.1"/>
    <property type="molecule type" value="Transcribed_RNA"/>
</dbReference>
<evidence type="ECO:0000256" key="4">
    <source>
        <dbReference type="ARBA" id="ARBA00022737"/>
    </source>
</evidence>
<evidence type="ECO:0000256" key="5">
    <source>
        <dbReference type="ARBA" id="ARBA00022927"/>
    </source>
</evidence>
<dbReference type="InterPro" id="IPR011989">
    <property type="entry name" value="ARM-like"/>
</dbReference>
<protein>
    <submittedName>
        <fullName evidence="6">Uncharacterized protein</fullName>
    </submittedName>
</protein>
<dbReference type="PANTHER" id="PTHR10527">
    <property type="entry name" value="IMPORTIN BETA"/>
    <property type="match status" value="1"/>
</dbReference>
<proteinExistence type="predicted"/>
<dbReference type="InterPro" id="IPR040122">
    <property type="entry name" value="Importin_beta"/>
</dbReference>
<dbReference type="AlphaFoldDB" id="A0A7S1AR57"/>
<accession>A0A7S1AR57</accession>
<gene>
    <name evidence="6" type="ORF">NSCI0253_LOCUS36097</name>
</gene>
<dbReference type="Pfam" id="PF18829">
    <property type="entry name" value="Importin_rep_6"/>
    <property type="match status" value="1"/>
</dbReference>